<name>A0A494W1E1_9SPHN</name>
<evidence type="ECO:0000256" key="1">
    <source>
        <dbReference type="ARBA" id="ARBA00023002"/>
    </source>
</evidence>
<dbReference type="Gene3D" id="3.40.50.720">
    <property type="entry name" value="NAD(P)-binding Rossmann-like Domain"/>
    <property type="match status" value="1"/>
</dbReference>
<evidence type="ECO:0000313" key="3">
    <source>
        <dbReference type="EMBL" id="BBD98424.1"/>
    </source>
</evidence>
<proteinExistence type="inferred from homology"/>
<dbReference type="PRINTS" id="PR00080">
    <property type="entry name" value="SDRFAMILY"/>
</dbReference>
<dbReference type="PANTHER" id="PTHR43658:SF8">
    <property type="entry name" value="17-BETA-HYDROXYSTEROID DEHYDROGENASE 14-RELATED"/>
    <property type="match status" value="1"/>
</dbReference>
<organism evidence="3 4">
    <name type="scientific">Sphingobium amiense</name>
    <dbReference type="NCBI Taxonomy" id="135719"/>
    <lineage>
        <taxon>Bacteria</taxon>
        <taxon>Pseudomonadati</taxon>
        <taxon>Pseudomonadota</taxon>
        <taxon>Alphaproteobacteria</taxon>
        <taxon>Sphingomonadales</taxon>
        <taxon>Sphingomonadaceae</taxon>
        <taxon>Sphingobium</taxon>
    </lineage>
</organism>
<sequence length="269" mass="26980">MDIRGQLAIISGGASGLGAATARAIAMAGGRVAILDRDPAAGRQVADATGGLFFDVDVASEAQVADAIAASADRHGPPRILVNAAGIVRDAEILDDAMTPASLKDFVDVVTTNLVGTFNCTRLFAAAAARSAPVGDGERGVVVNVASVAGLDSPSSLTAYSASKAGVGGMTLGSARSLAPWGIRVVAVAPGQFDTPILSVSGLSRAELQQQAAGWVPFPKRMGDPAEFAELVLAICRIPYINGDVIRIDGAGRAAFARAGVAGDGAIAS</sequence>
<dbReference type="PRINTS" id="PR00081">
    <property type="entry name" value="GDHRDH"/>
</dbReference>
<accession>A0A494W1E1</accession>
<dbReference type="AlphaFoldDB" id="A0A494W1E1"/>
<reference evidence="3 4" key="1">
    <citation type="submission" date="2018-05" db="EMBL/GenBank/DDBJ databases">
        <title>Complete Genome Sequence of the Nonylphenol-Degrading Bacterium Sphingobium amiense DSM 16289T.</title>
        <authorList>
            <person name="Ootsuka M."/>
            <person name="Nishizawa T."/>
            <person name="Ohta H."/>
        </authorList>
    </citation>
    <scope>NUCLEOTIDE SEQUENCE [LARGE SCALE GENOMIC DNA]</scope>
    <source>
        <strain evidence="3 4">DSM 16289</strain>
    </source>
</reference>
<dbReference type="InterPro" id="IPR036291">
    <property type="entry name" value="NAD(P)-bd_dom_sf"/>
</dbReference>
<keyword evidence="1" id="KW-0560">Oxidoreductase</keyword>
<dbReference type="InterPro" id="IPR002347">
    <property type="entry name" value="SDR_fam"/>
</dbReference>
<evidence type="ECO:0000256" key="2">
    <source>
        <dbReference type="RuleBase" id="RU000363"/>
    </source>
</evidence>
<protein>
    <submittedName>
        <fullName evidence="3">KR domain-containing protein</fullName>
    </submittedName>
</protein>
<dbReference type="PANTHER" id="PTHR43658">
    <property type="entry name" value="SHORT-CHAIN DEHYDROGENASE/REDUCTASE"/>
    <property type="match status" value="1"/>
</dbReference>
<dbReference type="GO" id="GO:0016491">
    <property type="term" value="F:oxidoreductase activity"/>
    <property type="evidence" value="ECO:0007669"/>
    <property type="project" value="UniProtKB-KW"/>
</dbReference>
<dbReference type="EMBL" id="AP018664">
    <property type="protein sequence ID" value="BBD98424.1"/>
    <property type="molecule type" value="Genomic_DNA"/>
</dbReference>
<dbReference type="RefSeq" id="WP_066701213.1">
    <property type="nucleotide sequence ID" value="NZ_AP018664.1"/>
</dbReference>
<dbReference type="SUPFAM" id="SSF51735">
    <property type="entry name" value="NAD(P)-binding Rossmann-fold domains"/>
    <property type="match status" value="1"/>
</dbReference>
<dbReference type="Proteomes" id="UP000279959">
    <property type="component" value="Chromosome"/>
</dbReference>
<dbReference type="Pfam" id="PF00106">
    <property type="entry name" value="adh_short"/>
    <property type="match status" value="1"/>
</dbReference>
<comment type="similarity">
    <text evidence="2">Belongs to the short-chain dehydrogenases/reductases (SDR) family.</text>
</comment>
<evidence type="ECO:0000313" key="4">
    <source>
        <dbReference type="Proteomes" id="UP000279959"/>
    </source>
</evidence>
<dbReference type="KEGG" id="sami:SAMIE_1019250"/>
<gene>
    <name evidence="3" type="ORF">SAMIE_1019250</name>
</gene>
<keyword evidence="4" id="KW-1185">Reference proteome</keyword>